<dbReference type="InParanoid" id="A0A316W0L7"/>
<keyword evidence="1" id="KW-0472">Membrane</keyword>
<accession>A0A316W0L7</accession>
<evidence type="ECO:0000256" key="1">
    <source>
        <dbReference type="SAM" id="Phobius"/>
    </source>
</evidence>
<dbReference type="AlphaFoldDB" id="A0A316W0L7"/>
<keyword evidence="1" id="KW-0812">Transmembrane</keyword>
<proteinExistence type="predicted"/>
<evidence type="ECO:0000313" key="2">
    <source>
        <dbReference type="EMBL" id="PWN43239.1"/>
    </source>
</evidence>
<dbReference type="EMBL" id="KZ819371">
    <property type="protein sequence ID" value="PWN43239.1"/>
    <property type="molecule type" value="Genomic_DNA"/>
</dbReference>
<name>A0A316W0L7_9BASI</name>
<evidence type="ECO:0000313" key="3">
    <source>
        <dbReference type="Proteomes" id="UP000245783"/>
    </source>
</evidence>
<reference evidence="2 3" key="1">
    <citation type="journal article" date="2018" name="Mol. Biol. Evol.">
        <title>Broad Genomic Sampling Reveals a Smut Pathogenic Ancestry of the Fungal Clade Ustilaginomycotina.</title>
        <authorList>
            <person name="Kijpornyongpan T."/>
            <person name="Mondo S.J."/>
            <person name="Barry K."/>
            <person name="Sandor L."/>
            <person name="Lee J."/>
            <person name="Lipzen A."/>
            <person name="Pangilinan J."/>
            <person name="LaButti K."/>
            <person name="Hainaut M."/>
            <person name="Henrissat B."/>
            <person name="Grigoriev I.V."/>
            <person name="Spatafora J.W."/>
            <person name="Aime M.C."/>
        </authorList>
    </citation>
    <scope>NUCLEOTIDE SEQUENCE [LARGE SCALE GENOMIC DNA]</scope>
    <source>
        <strain evidence="2 3">MCA 4658</strain>
    </source>
</reference>
<sequence length="68" mass="7629">MPSVELVLFLLLSELATQLVSVFFLYIVFNKLTRADQKRLRFAGVTAATLNAGFSIARWNALKSHWSG</sequence>
<organism evidence="2 3">
    <name type="scientific">Ceraceosorus guamensis</name>
    <dbReference type="NCBI Taxonomy" id="1522189"/>
    <lineage>
        <taxon>Eukaryota</taxon>
        <taxon>Fungi</taxon>
        <taxon>Dikarya</taxon>
        <taxon>Basidiomycota</taxon>
        <taxon>Ustilaginomycotina</taxon>
        <taxon>Exobasidiomycetes</taxon>
        <taxon>Ceraceosorales</taxon>
        <taxon>Ceraceosoraceae</taxon>
        <taxon>Ceraceosorus</taxon>
    </lineage>
</organism>
<gene>
    <name evidence="2" type="ORF">IE81DRAFT_322531</name>
</gene>
<keyword evidence="1" id="KW-1133">Transmembrane helix</keyword>
<dbReference type="RefSeq" id="XP_025370399.1">
    <property type="nucleotide sequence ID" value="XM_025513665.1"/>
</dbReference>
<dbReference type="GeneID" id="37035535"/>
<feature type="transmembrane region" description="Helical" evidence="1">
    <location>
        <begin position="40"/>
        <end position="59"/>
    </location>
</feature>
<feature type="transmembrane region" description="Helical" evidence="1">
    <location>
        <begin position="6"/>
        <end position="28"/>
    </location>
</feature>
<keyword evidence="3" id="KW-1185">Reference proteome</keyword>
<protein>
    <submittedName>
        <fullName evidence="2">Uncharacterized protein</fullName>
    </submittedName>
</protein>
<dbReference type="Proteomes" id="UP000245783">
    <property type="component" value="Unassembled WGS sequence"/>
</dbReference>